<protein>
    <submittedName>
        <fullName evidence="1">Uncharacterized protein</fullName>
    </submittedName>
</protein>
<dbReference type="EMBL" id="BK059105">
    <property type="protein sequence ID" value="DAE30767.1"/>
    <property type="molecule type" value="Genomic_DNA"/>
</dbReference>
<proteinExistence type="predicted"/>
<evidence type="ECO:0000313" key="1">
    <source>
        <dbReference type="EMBL" id="DAE30767.1"/>
    </source>
</evidence>
<organism evidence="1">
    <name type="scientific">virus sp. ctML55</name>
    <dbReference type="NCBI Taxonomy" id="2827627"/>
    <lineage>
        <taxon>Viruses</taxon>
    </lineage>
</organism>
<reference evidence="1" key="1">
    <citation type="journal article" date="2021" name="Proc. Natl. Acad. Sci. U.S.A.">
        <title>A Catalog of Tens of Thousands of Viruses from Human Metagenomes Reveals Hidden Associations with Chronic Diseases.</title>
        <authorList>
            <person name="Tisza M.J."/>
            <person name="Buck C.B."/>
        </authorList>
    </citation>
    <scope>NUCLEOTIDE SEQUENCE</scope>
    <source>
        <strain evidence="1">CtML55</strain>
    </source>
</reference>
<accession>A0A8S5RHB4</accession>
<name>A0A8S5RHB4_9VIRU</name>
<sequence>MQEEHLELRKIVLFRTQKQLLVTRILQKEDILVRLHLI</sequence>